<feature type="transmembrane region" description="Helical" evidence="8">
    <location>
        <begin position="195"/>
        <end position="211"/>
    </location>
</feature>
<feature type="transmembrane region" description="Helical" evidence="8">
    <location>
        <begin position="332"/>
        <end position="350"/>
    </location>
</feature>
<keyword evidence="3 9" id="KW-0808">Transferase</keyword>
<feature type="transmembrane region" description="Helical" evidence="8">
    <location>
        <begin position="56"/>
        <end position="80"/>
    </location>
</feature>
<feature type="transmembrane region" description="Helical" evidence="8">
    <location>
        <begin position="308"/>
        <end position="326"/>
    </location>
</feature>
<dbReference type="GO" id="GO:0005886">
    <property type="term" value="C:plasma membrane"/>
    <property type="evidence" value="ECO:0007669"/>
    <property type="project" value="UniProtKB-SubCell"/>
</dbReference>
<evidence type="ECO:0000256" key="6">
    <source>
        <dbReference type="ARBA" id="ARBA00023136"/>
    </source>
</evidence>
<feature type="transmembrane region" description="Helical" evidence="8">
    <location>
        <begin position="255"/>
        <end position="277"/>
    </location>
</feature>
<keyword evidence="6 8" id="KW-0472">Membrane</keyword>
<evidence type="ECO:0000256" key="4">
    <source>
        <dbReference type="ARBA" id="ARBA00022692"/>
    </source>
</evidence>
<keyword evidence="7" id="KW-0479">Metal-binding</keyword>
<evidence type="ECO:0000256" key="8">
    <source>
        <dbReference type="SAM" id="Phobius"/>
    </source>
</evidence>
<feature type="transmembrane region" description="Helical" evidence="8">
    <location>
        <begin position="232"/>
        <end position="249"/>
    </location>
</feature>
<evidence type="ECO:0000256" key="3">
    <source>
        <dbReference type="ARBA" id="ARBA00022679"/>
    </source>
</evidence>
<keyword evidence="2" id="KW-1003">Cell membrane</keyword>
<dbReference type="Pfam" id="PF00953">
    <property type="entry name" value="Glycos_transf_4"/>
    <property type="match status" value="1"/>
</dbReference>
<dbReference type="Proteomes" id="UP000422221">
    <property type="component" value="Unassembled WGS sequence"/>
</dbReference>
<comment type="caution">
    <text evidence="9">The sequence shown here is derived from an EMBL/GenBank/DDBJ whole genome shotgun (WGS) entry which is preliminary data.</text>
</comment>
<dbReference type="PANTHER" id="PTHR22926">
    <property type="entry name" value="PHOSPHO-N-ACETYLMURAMOYL-PENTAPEPTIDE-TRANSFERASE"/>
    <property type="match status" value="1"/>
</dbReference>
<dbReference type="GO" id="GO:0044038">
    <property type="term" value="P:cell wall macromolecule biosynthetic process"/>
    <property type="evidence" value="ECO:0007669"/>
    <property type="project" value="TreeGrafter"/>
</dbReference>
<feature type="transmembrane region" description="Helical" evidence="8">
    <location>
        <begin position="147"/>
        <end position="165"/>
    </location>
</feature>
<dbReference type="PROSITE" id="PS01348">
    <property type="entry name" value="MRAY_2"/>
    <property type="match status" value="1"/>
</dbReference>
<evidence type="ECO:0000313" key="9">
    <source>
        <dbReference type="EMBL" id="KAA3760901.1"/>
    </source>
</evidence>
<feature type="binding site" evidence="7">
    <location>
        <position position="227"/>
    </location>
    <ligand>
        <name>Mg(2+)</name>
        <dbReference type="ChEBI" id="CHEBI:18420"/>
    </ligand>
</feature>
<reference evidence="9 10" key="1">
    <citation type="journal article" date="2019" name="Nat. Med.">
        <title>A library of human gut bacterial isolates paired with longitudinal multiomics data enables mechanistic microbiome research.</title>
        <authorList>
            <person name="Poyet M."/>
            <person name="Groussin M."/>
            <person name="Gibbons S.M."/>
            <person name="Avila-Pacheco J."/>
            <person name="Jiang X."/>
            <person name="Kearney S.M."/>
            <person name="Perrotta A.R."/>
            <person name="Berdy B."/>
            <person name="Zhao S."/>
            <person name="Lieberman T.D."/>
            <person name="Swanson P.K."/>
            <person name="Smith M."/>
            <person name="Roesemann S."/>
            <person name="Alexander J.E."/>
            <person name="Rich S.A."/>
            <person name="Livny J."/>
            <person name="Vlamakis H."/>
            <person name="Clish C."/>
            <person name="Bullock K."/>
            <person name="Deik A."/>
            <person name="Scott J."/>
            <person name="Pierce K.A."/>
            <person name="Xavier R.J."/>
            <person name="Alm E.J."/>
        </authorList>
    </citation>
    <scope>NUCLEOTIDE SEQUENCE [LARGE SCALE GENOMIC DNA]</scope>
    <source>
        <strain evidence="9 10">BIOML-A10</strain>
    </source>
</reference>
<evidence type="ECO:0000256" key="5">
    <source>
        <dbReference type="ARBA" id="ARBA00022989"/>
    </source>
</evidence>
<protein>
    <submittedName>
        <fullName evidence="9">Undecaprenyl/decaprenyl-phosphate alpha-N-acetylglucosaminyl 1-phosphate transferase</fullName>
    </submittedName>
</protein>
<evidence type="ECO:0000256" key="7">
    <source>
        <dbReference type="PIRSR" id="PIRSR600715-1"/>
    </source>
</evidence>
<feature type="binding site" evidence="7">
    <location>
        <position position="164"/>
    </location>
    <ligand>
        <name>Mg(2+)</name>
        <dbReference type="ChEBI" id="CHEBI:18420"/>
    </ligand>
</feature>
<dbReference type="RefSeq" id="WP_005929871.1">
    <property type="nucleotide sequence ID" value="NZ_CABKSE010000002.1"/>
</dbReference>
<feature type="transmembrane region" description="Helical" evidence="8">
    <location>
        <begin position="86"/>
        <end position="102"/>
    </location>
</feature>
<dbReference type="EMBL" id="VWMK01000018">
    <property type="protein sequence ID" value="KAA3760901.1"/>
    <property type="molecule type" value="Genomic_DNA"/>
</dbReference>
<dbReference type="PANTHER" id="PTHR22926:SF3">
    <property type="entry name" value="UNDECAPRENYL-PHOSPHATE ALPHA-N-ACETYLGLUCOSAMINYL 1-PHOSPHATE TRANSFERASE"/>
    <property type="match status" value="1"/>
</dbReference>
<dbReference type="InterPro" id="IPR000715">
    <property type="entry name" value="Glycosyl_transferase_4"/>
</dbReference>
<dbReference type="GO" id="GO:0009103">
    <property type="term" value="P:lipopolysaccharide biosynthetic process"/>
    <property type="evidence" value="ECO:0007669"/>
    <property type="project" value="TreeGrafter"/>
</dbReference>
<evidence type="ECO:0000256" key="2">
    <source>
        <dbReference type="ARBA" id="ARBA00022475"/>
    </source>
</evidence>
<dbReference type="GO" id="GO:0046872">
    <property type="term" value="F:metal ion binding"/>
    <property type="evidence" value="ECO:0007669"/>
    <property type="project" value="UniProtKB-KW"/>
</dbReference>
<dbReference type="CDD" id="cd06853">
    <property type="entry name" value="GT_WecA_like"/>
    <property type="match status" value="1"/>
</dbReference>
<gene>
    <name evidence="9" type="ORF">F3F73_16625</name>
</gene>
<dbReference type="GO" id="GO:0071555">
    <property type="term" value="P:cell wall organization"/>
    <property type="evidence" value="ECO:0007669"/>
    <property type="project" value="TreeGrafter"/>
</dbReference>
<dbReference type="InterPro" id="IPR018480">
    <property type="entry name" value="PNAcMuramoyl-5peptid_Trfase_CS"/>
</dbReference>
<dbReference type="AlphaFoldDB" id="A0A7J4XFK4"/>
<comment type="cofactor">
    <cofactor evidence="7">
        <name>Mg(2+)</name>
        <dbReference type="ChEBI" id="CHEBI:18420"/>
    </cofactor>
</comment>
<feature type="transmembrane region" description="Helical" evidence="8">
    <location>
        <begin position="12"/>
        <end position="35"/>
    </location>
</feature>
<name>A0A7J4XFK4_9BACE</name>
<feature type="transmembrane region" description="Helical" evidence="8">
    <location>
        <begin position="114"/>
        <end position="135"/>
    </location>
</feature>
<evidence type="ECO:0000256" key="1">
    <source>
        <dbReference type="ARBA" id="ARBA00004651"/>
    </source>
</evidence>
<accession>A0A7J4XFK4</accession>
<sequence length="367" mass="40728">MTLFDFVLSSDLTGVSFSLLSGIVIELLLIPHILLISKRKRLYDIPDSRKSHLECIPRLAGVSFLPAFLLSFLPVVSLYGGSVRELSFLICGASLIFIMGMKDDLIGMRWSYKFVVQLIAALCMIASGTFVNNLYGLFGIYELSPLIGYPLTVFLVVYILNTVNLIDGVDGLASGIVSVAALVLGICLYREHSCHYAALAFAVLGTQIAFLRYNLCSTRKLKIFMGDTGSNLLGYVIAFLAIHYAMSGSGRGNGAYVIVIAWSVIFIPAYDALCVIISRWRKKKPLFSPDRSHIHHRLLDLGYGHKKVTTILLLLDVVIISMNVFLTKWANVNLIFLIDLLLGLSFYIFLDVRKKTVCSHLDTINKI</sequence>
<dbReference type="GO" id="GO:0016780">
    <property type="term" value="F:phosphotransferase activity, for other substituted phosphate groups"/>
    <property type="evidence" value="ECO:0007669"/>
    <property type="project" value="InterPro"/>
</dbReference>
<proteinExistence type="predicted"/>
<keyword evidence="4 8" id="KW-0812">Transmembrane</keyword>
<evidence type="ECO:0000313" key="10">
    <source>
        <dbReference type="Proteomes" id="UP000422221"/>
    </source>
</evidence>
<keyword evidence="7" id="KW-0460">Magnesium</keyword>
<feature type="transmembrane region" description="Helical" evidence="8">
    <location>
        <begin position="172"/>
        <end position="189"/>
    </location>
</feature>
<keyword evidence="5 8" id="KW-1133">Transmembrane helix</keyword>
<comment type="subcellular location">
    <subcellularLocation>
        <location evidence="1">Cell membrane</location>
        <topology evidence="1">Multi-pass membrane protein</topology>
    </subcellularLocation>
</comment>
<organism evidence="9 10">
    <name type="scientific">Bacteroides salyersiae</name>
    <dbReference type="NCBI Taxonomy" id="291644"/>
    <lineage>
        <taxon>Bacteria</taxon>
        <taxon>Pseudomonadati</taxon>
        <taxon>Bacteroidota</taxon>
        <taxon>Bacteroidia</taxon>
        <taxon>Bacteroidales</taxon>
        <taxon>Bacteroidaceae</taxon>
        <taxon>Bacteroides</taxon>
    </lineage>
</organism>